<dbReference type="NCBIfam" id="TIGR02159">
    <property type="entry name" value="PA_CoA_Oxy4"/>
    <property type="match status" value="1"/>
</dbReference>
<evidence type="ECO:0000313" key="3">
    <source>
        <dbReference type="EMBL" id="MCU9594794.1"/>
    </source>
</evidence>
<dbReference type="InterPro" id="IPR002744">
    <property type="entry name" value="MIP18-like"/>
</dbReference>
<dbReference type="RefSeq" id="WP_263061801.1">
    <property type="nucleotide sequence ID" value="NZ_JAOUSE010000029.1"/>
</dbReference>
<sequence>MPSKTIALKKEIMDILQNVKDPEIKPISIVELGMVEDIEITENTIHVKLLPTFTGCPALDLIKENIKNEVKDALSSLDNKFHVDVKYCYHPPWTTKRISKEGRKKLKKFGIATPSPDHNPGDPWEIECPYCNSTNITMENIFGPAACRSILYCRQCRNPFEAMKPIA</sequence>
<evidence type="ECO:0000259" key="1">
    <source>
        <dbReference type="Pfam" id="PF01883"/>
    </source>
</evidence>
<gene>
    <name evidence="3" type="primary">paaJ</name>
    <name evidence="3" type="ORF">OEV82_10130</name>
</gene>
<dbReference type="PANTHER" id="PTHR42831:SF3">
    <property type="entry name" value="1,2-PHENYLACETYL-COA EPOXIDASE, SUBUNIT D-RELATED"/>
    <property type="match status" value="1"/>
</dbReference>
<evidence type="ECO:0000313" key="4">
    <source>
        <dbReference type="Proteomes" id="UP001208656"/>
    </source>
</evidence>
<dbReference type="SUPFAM" id="SSF117916">
    <property type="entry name" value="Fe-S cluster assembly (FSCA) domain-like"/>
    <property type="match status" value="1"/>
</dbReference>
<dbReference type="InterPro" id="IPR056572">
    <property type="entry name" value="Zn_ribbon_PaaD"/>
</dbReference>
<feature type="domain" description="PaaD zinc beta ribbon" evidence="2">
    <location>
        <begin position="114"/>
        <end position="164"/>
    </location>
</feature>
<feature type="domain" description="MIP18 family-like" evidence="1">
    <location>
        <begin position="9"/>
        <end position="74"/>
    </location>
</feature>
<evidence type="ECO:0000259" key="2">
    <source>
        <dbReference type="Pfam" id="PF23451"/>
    </source>
</evidence>
<name>A0ABT2WJB7_9BACI</name>
<protein>
    <submittedName>
        <fullName evidence="3">Phenylacetate-CoA oxygenase subunit PaaJ</fullName>
    </submittedName>
</protein>
<dbReference type="Gene3D" id="3.30.300.130">
    <property type="entry name" value="Fe-S cluster assembly (FSCA)"/>
    <property type="match status" value="1"/>
</dbReference>
<dbReference type="Proteomes" id="UP001208656">
    <property type="component" value="Unassembled WGS sequence"/>
</dbReference>
<organism evidence="3 4">
    <name type="scientific">Pallidibacillus thermolactis</name>
    <dbReference type="NCBI Taxonomy" id="251051"/>
    <lineage>
        <taxon>Bacteria</taxon>
        <taxon>Bacillati</taxon>
        <taxon>Bacillota</taxon>
        <taxon>Bacilli</taxon>
        <taxon>Bacillales</taxon>
        <taxon>Bacillaceae</taxon>
        <taxon>Pallidibacillus</taxon>
    </lineage>
</organism>
<dbReference type="Pfam" id="PF01883">
    <property type="entry name" value="FeS_assembly_P"/>
    <property type="match status" value="1"/>
</dbReference>
<dbReference type="InterPro" id="IPR011883">
    <property type="entry name" value="PaaD-like"/>
</dbReference>
<dbReference type="Pfam" id="PF23451">
    <property type="entry name" value="Zn_ribbon_PaaD"/>
    <property type="match status" value="1"/>
</dbReference>
<dbReference type="PANTHER" id="PTHR42831">
    <property type="entry name" value="FE-S PROTEIN MATURATION AUXILIARY FACTOR YITW"/>
    <property type="match status" value="1"/>
</dbReference>
<accession>A0ABT2WJB7</accession>
<dbReference type="EMBL" id="JAOUSE010000029">
    <property type="protein sequence ID" value="MCU9594794.1"/>
    <property type="molecule type" value="Genomic_DNA"/>
</dbReference>
<keyword evidence="4" id="KW-1185">Reference proteome</keyword>
<dbReference type="InterPro" id="IPR034904">
    <property type="entry name" value="FSCA_dom_sf"/>
</dbReference>
<dbReference type="InterPro" id="IPR052339">
    <property type="entry name" value="Fe-S_Maturation_MIP18"/>
</dbReference>
<proteinExistence type="predicted"/>
<comment type="caution">
    <text evidence="3">The sequence shown here is derived from an EMBL/GenBank/DDBJ whole genome shotgun (WGS) entry which is preliminary data.</text>
</comment>
<reference evidence="3 4" key="1">
    <citation type="submission" date="2022-10" db="EMBL/GenBank/DDBJ databases">
        <title>Description of Fervidibacillus gen. nov. in the family Fervidibacillaceae fam. nov. with two species, Fervidibacillus albus sp. nov., and Fervidibacillus halotolerans sp. nov., isolated from tidal flat sediments.</title>
        <authorList>
            <person name="Kwon K.K."/>
            <person name="Yang S.-H."/>
        </authorList>
    </citation>
    <scope>NUCLEOTIDE SEQUENCE [LARGE SCALE GENOMIC DNA]</scope>
    <source>
        <strain evidence="3 4">DSM 23332</strain>
    </source>
</reference>